<dbReference type="RefSeq" id="WP_062735339.1">
    <property type="nucleotide sequence ID" value="NZ_BJZS01000017.1"/>
</dbReference>
<dbReference type="EMBL" id="BJZS01000017">
    <property type="protein sequence ID" value="GEO94487.1"/>
    <property type="molecule type" value="Genomic_DNA"/>
</dbReference>
<dbReference type="STRING" id="388357.GCA_001580365_01639"/>
<dbReference type="PANTHER" id="PTHR35908:SF1">
    <property type="entry name" value="CONSERVED PROTEIN"/>
    <property type="match status" value="1"/>
</dbReference>
<feature type="domain" description="Glyoxalase-like" evidence="1">
    <location>
        <begin position="9"/>
        <end position="119"/>
    </location>
</feature>
<gene>
    <name evidence="2" type="ORF">KTU01_06100</name>
</gene>
<protein>
    <submittedName>
        <fullName evidence="2">Glyoxalase</fullName>
    </submittedName>
</protein>
<dbReference type="Pfam" id="PF18029">
    <property type="entry name" value="Glyoxalase_6"/>
    <property type="match status" value="1"/>
</dbReference>
<dbReference type="Gene3D" id="3.10.180.10">
    <property type="entry name" value="2,3-Dihydroxybiphenyl 1,2-Dioxygenase, domain 1"/>
    <property type="match status" value="1"/>
</dbReference>
<evidence type="ECO:0000313" key="2">
    <source>
        <dbReference type="EMBL" id="GEO94487.1"/>
    </source>
</evidence>
<evidence type="ECO:0000313" key="3">
    <source>
        <dbReference type="Proteomes" id="UP000321103"/>
    </source>
</evidence>
<dbReference type="AlphaFoldDB" id="A0A512IA35"/>
<dbReference type="InterPro" id="IPR029068">
    <property type="entry name" value="Glyas_Bleomycin-R_OHBP_Dase"/>
</dbReference>
<keyword evidence="3" id="KW-1185">Reference proteome</keyword>
<accession>A0A512IA35</accession>
<dbReference type="PANTHER" id="PTHR35908">
    <property type="entry name" value="HYPOTHETICAL FUSION PROTEIN"/>
    <property type="match status" value="1"/>
</dbReference>
<evidence type="ECO:0000259" key="1">
    <source>
        <dbReference type="Pfam" id="PF18029"/>
    </source>
</evidence>
<dbReference type="Proteomes" id="UP000321103">
    <property type="component" value="Unassembled WGS sequence"/>
</dbReference>
<sequence length="121" mass="13477">MGVRLSRTTVSALDPCAQARWWHRLLGWPLGGQCRPGDTECWLESPEGFRLLFFSEGVREPKGPAWNRLHLDLRPDEGGTCEEEVARAVELGAEVVDDRRGTDSWVVLADPEGNEFCILGA</sequence>
<dbReference type="InterPro" id="IPR041581">
    <property type="entry name" value="Glyoxalase_6"/>
</dbReference>
<dbReference type="CDD" id="cd06587">
    <property type="entry name" value="VOC"/>
    <property type="match status" value="1"/>
</dbReference>
<dbReference type="SUPFAM" id="SSF54593">
    <property type="entry name" value="Glyoxalase/Bleomycin resistance protein/Dihydroxybiphenyl dioxygenase"/>
    <property type="match status" value="1"/>
</dbReference>
<proteinExistence type="predicted"/>
<comment type="caution">
    <text evidence="2">The sequence shown here is derived from an EMBL/GenBank/DDBJ whole genome shotgun (WGS) entry which is preliminary data.</text>
</comment>
<reference evidence="2 3" key="1">
    <citation type="submission" date="2019-07" db="EMBL/GenBank/DDBJ databases">
        <title>Whole genome shotgun sequence of Kocuria turfanensis NBRC 107627.</title>
        <authorList>
            <person name="Hosoyama A."/>
            <person name="Uohara A."/>
            <person name="Ohji S."/>
            <person name="Ichikawa N."/>
        </authorList>
    </citation>
    <scope>NUCLEOTIDE SEQUENCE [LARGE SCALE GENOMIC DNA]</scope>
    <source>
        <strain evidence="2 3">NBRC 107627</strain>
    </source>
</reference>
<name>A0A512IA35_9MICC</name>
<organism evidence="2 3">
    <name type="scientific">Kocuria turfanensis</name>
    <dbReference type="NCBI Taxonomy" id="388357"/>
    <lineage>
        <taxon>Bacteria</taxon>
        <taxon>Bacillati</taxon>
        <taxon>Actinomycetota</taxon>
        <taxon>Actinomycetes</taxon>
        <taxon>Micrococcales</taxon>
        <taxon>Micrococcaceae</taxon>
        <taxon>Kocuria</taxon>
    </lineage>
</organism>